<evidence type="ECO:0000313" key="3">
    <source>
        <dbReference type="EMBL" id="CAF1312741.1"/>
    </source>
</evidence>
<sequence>MFSTAPANSCVHCREYAKFVCSGCQAKFCQHHTDEHQQMLDGQLHLLTVDTDQITNRLSEDHIHSEYAECWADIDSWEEEEIRHIQKTANLMRQEVIDAVGECLSKPRQELGLLLDQLDLVRQKVKAFDEIDLSRWKDLVDRVKMLSRFHVTLMDVDNGLELLVTGKKLENLIYSEDNDRHPIGFVPIPSSELQRVDHTEKNAQVDPTENRRPEESRASTALVEGVERSNNQRPLTQLRRPAAAEIPFEHRSFYPLRWRINN</sequence>
<evidence type="ECO:0008006" key="5">
    <source>
        <dbReference type="Google" id="ProtNLM"/>
    </source>
</evidence>
<comment type="caution">
    <text evidence="2">The sequence shown here is derived from an EMBL/GenBank/DDBJ whole genome shotgun (WGS) entry which is preliminary data.</text>
</comment>
<gene>
    <name evidence="3" type="ORF">EDS130_LOCUS31234</name>
    <name evidence="2" type="ORF">XAT740_LOCUS25664</name>
</gene>
<dbReference type="OrthoDB" id="10037167at2759"/>
<dbReference type="EMBL" id="CAJNOR010002046">
    <property type="protein sequence ID" value="CAF1239558.1"/>
    <property type="molecule type" value="Genomic_DNA"/>
</dbReference>
<name>A0A814ZBL7_ADIRI</name>
<keyword evidence="4" id="KW-1185">Reference proteome</keyword>
<feature type="compositionally biased region" description="Basic and acidic residues" evidence="1">
    <location>
        <begin position="196"/>
        <end position="217"/>
    </location>
</feature>
<protein>
    <recommendedName>
        <fullName evidence="5">B box-type domain-containing protein</fullName>
    </recommendedName>
</protein>
<dbReference type="AlphaFoldDB" id="A0A814ZBL7"/>
<dbReference type="Proteomes" id="UP000663828">
    <property type="component" value="Unassembled WGS sequence"/>
</dbReference>
<proteinExistence type="predicted"/>
<feature type="region of interest" description="Disordered" evidence="1">
    <location>
        <begin position="196"/>
        <end position="235"/>
    </location>
</feature>
<dbReference type="EMBL" id="CAJNOJ010000227">
    <property type="protein sequence ID" value="CAF1312741.1"/>
    <property type="molecule type" value="Genomic_DNA"/>
</dbReference>
<evidence type="ECO:0000313" key="2">
    <source>
        <dbReference type="EMBL" id="CAF1239558.1"/>
    </source>
</evidence>
<evidence type="ECO:0000313" key="4">
    <source>
        <dbReference type="Proteomes" id="UP000663828"/>
    </source>
</evidence>
<accession>A0A814ZBL7</accession>
<organism evidence="2 4">
    <name type="scientific">Adineta ricciae</name>
    <name type="common">Rotifer</name>
    <dbReference type="NCBI Taxonomy" id="249248"/>
    <lineage>
        <taxon>Eukaryota</taxon>
        <taxon>Metazoa</taxon>
        <taxon>Spiralia</taxon>
        <taxon>Gnathifera</taxon>
        <taxon>Rotifera</taxon>
        <taxon>Eurotatoria</taxon>
        <taxon>Bdelloidea</taxon>
        <taxon>Adinetida</taxon>
        <taxon>Adinetidae</taxon>
        <taxon>Adineta</taxon>
    </lineage>
</organism>
<dbReference type="Proteomes" id="UP000663852">
    <property type="component" value="Unassembled WGS sequence"/>
</dbReference>
<reference evidence="2" key="1">
    <citation type="submission" date="2021-02" db="EMBL/GenBank/DDBJ databases">
        <authorList>
            <person name="Nowell W R."/>
        </authorList>
    </citation>
    <scope>NUCLEOTIDE SEQUENCE</scope>
</reference>
<evidence type="ECO:0000256" key="1">
    <source>
        <dbReference type="SAM" id="MobiDB-lite"/>
    </source>
</evidence>